<comment type="subcellular location">
    <subcellularLocation>
        <location evidence="2">Cytoplasm</location>
    </subcellularLocation>
</comment>
<dbReference type="GO" id="GO:0005737">
    <property type="term" value="C:cytoplasm"/>
    <property type="evidence" value="ECO:0007669"/>
    <property type="project" value="UniProtKB-SubCell"/>
</dbReference>
<dbReference type="InterPro" id="IPR036052">
    <property type="entry name" value="TrpB-like_PALP_sf"/>
</dbReference>
<dbReference type="InterPro" id="IPR001926">
    <property type="entry name" value="TrpB-like_PALP"/>
</dbReference>
<organism evidence="12 13">
    <name type="scientific">[Torrubiella] hemipterigena</name>
    <dbReference type="NCBI Taxonomy" id="1531966"/>
    <lineage>
        <taxon>Eukaryota</taxon>
        <taxon>Fungi</taxon>
        <taxon>Dikarya</taxon>
        <taxon>Ascomycota</taxon>
        <taxon>Pezizomycotina</taxon>
        <taxon>Sordariomycetes</taxon>
        <taxon>Hypocreomycetidae</taxon>
        <taxon>Hypocreales</taxon>
        <taxon>Clavicipitaceae</taxon>
        <taxon>Clavicipitaceae incertae sedis</taxon>
        <taxon>'Torrubiella' clade</taxon>
    </lineage>
</organism>
<evidence type="ECO:0000256" key="4">
    <source>
        <dbReference type="ARBA" id="ARBA00010869"/>
    </source>
</evidence>
<evidence type="ECO:0000256" key="10">
    <source>
        <dbReference type="ARBA" id="ARBA00049406"/>
    </source>
</evidence>
<keyword evidence="6" id="KW-0312">Gluconeogenesis</keyword>
<evidence type="ECO:0000256" key="3">
    <source>
        <dbReference type="ARBA" id="ARBA00004742"/>
    </source>
</evidence>
<dbReference type="SUPFAM" id="SSF53686">
    <property type="entry name" value="Tryptophan synthase beta subunit-like PLP-dependent enzymes"/>
    <property type="match status" value="1"/>
</dbReference>
<dbReference type="GO" id="GO:0006565">
    <property type="term" value="P:L-serine catabolic process"/>
    <property type="evidence" value="ECO:0007669"/>
    <property type="project" value="TreeGrafter"/>
</dbReference>
<evidence type="ECO:0000313" key="12">
    <source>
        <dbReference type="EMBL" id="CEJ90956.1"/>
    </source>
</evidence>
<reference evidence="12 13" key="1">
    <citation type="journal article" date="2015" name="Genome Announc.">
        <title>Draft Genome Sequence and Gene Annotation of the Entomopathogenic Fungus Verticillium hemipterigenum.</title>
        <authorList>
            <person name="Horn F."/>
            <person name="Habel A."/>
            <person name="Scharf D.H."/>
            <person name="Dworschak J."/>
            <person name="Brakhage A.A."/>
            <person name="Guthke R."/>
            <person name="Hertweck C."/>
            <person name="Linde J."/>
        </authorList>
    </citation>
    <scope>NUCLEOTIDE SEQUENCE [LARGE SCALE GENOMIC DNA]</scope>
</reference>
<dbReference type="HOGENOM" id="CLU_021152_3_1_1"/>
<dbReference type="Gene3D" id="3.40.50.1100">
    <property type="match status" value="2"/>
</dbReference>
<protein>
    <recommendedName>
        <fullName evidence="5">L-serine ammonia-lyase</fullName>
        <ecNumber evidence="5">4.3.1.17</ecNumber>
    </recommendedName>
</protein>
<dbReference type="GO" id="GO:0006567">
    <property type="term" value="P:L-threonine catabolic process"/>
    <property type="evidence" value="ECO:0007669"/>
    <property type="project" value="TreeGrafter"/>
</dbReference>
<dbReference type="GO" id="GO:0003941">
    <property type="term" value="F:L-serine ammonia-lyase activity"/>
    <property type="evidence" value="ECO:0007669"/>
    <property type="project" value="UniProtKB-EC"/>
</dbReference>
<comment type="pathway">
    <text evidence="3">Carbohydrate biosynthesis; gluconeogenesis.</text>
</comment>
<dbReference type="GO" id="GO:0006094">
    <property type="term" value="P:gluconeogenesis"/>
    <property type="evidence" value="ECO:0007669"/>
    <property type="project" value="UniProtKB-KW"/>
</dbReference>
<evidence type="ECO:0000256" key="5">
    <source>
        <dbReference type="ARBA" id="ARBA00012093"/>
    </source>
</evidence>
<dbReference type="Proteomes" id="UP000039046">
    <property type="component" value="Unassembled WGS sequence"/>
</dbReference>
<keyword evidence="13" id="KW-1185">Reference proteome</keyword>
<dbReference type="PROSITE" id="PS00165">
    <property type="entry name" value="DEHYDRATASE_SER_THR"/>
    <property type="match status" value="1"/>
</dbReference>
<dbReference type="OrthoDB" id="7773036at2759"/>
<keyword evidence="7" id="KW-0963">Cytoplasm</keyword>
<name>A0A0A1T1B6_9HYPO</name>
<comment type="cofactor">
    <cofactor evidence="1">
        <name>pyridoxal 5'-phosphate</name>
        <dbReference type="ChEBI" id="CHEBI:597326"/>
    </cofactor>
</comment>
<evidence type="ECO:0000256" key="7">
    <source>
        <dbReference type="ARBA" id="ARBA00022490"/>
    </source>
</evidence>
<dbReference type="EC" id="4.3.1.17" evidence="5"/>
<evidence type="ECO:0000313" key="13">
    <source>
        <dbReference type="Proteomes" id="UP000039046"/>
    </source>
</evidence>
<dbReference type="GO" id="GO:0009097">
    <property type="term" value="P:isoleucine biosynthetic process"/>
    <property type="evidence" value="ECO:0007669"/>
    <property type="project" value="TreeGrafter"/>
</dbReference>
<dbReference type="PANTHER" id="PTHR48078">
    <property type="entry name" value="THREONINE DEHYDRATASE, MITOCHONDRIAL-RELATED"/>
    <property type="match status" value="1"/>
</dbReference>
<dbReference type="GO" id="GO:0004794">
    <property type="term" value="F:threonine deaminase activity"/>
    <property type="evidence" value="ECO:0007669"/>
    <property type="project" value="TreeGrafter"/>
</dbReference>
<proteinExistence type="inferred from homology"/>
<comment type="catalytic activity">
    <reaction evidence="10">
        <text>L-serine = pyruvate + NH4(+)</text>
        <dbReference type="Rhea" id="RHEA:19169"/>
        <dbReference type="ChEBI" id="CHEBI:15361"/>
        <dbReference type="ChEBI" id="CHEBI:28938"/>
        <dbReference type="ChEBI" id="CHEBI:33384"/>
        <dbReference type="EC" id="4.3.1.17"/>
    </reaction>
</comment>
<evidence type="ECO:0000256" key="6">
    <source>
        <dbReference type="ARBA" id="ARBA00022432"/>
    </source>
</evidence>
<dbReference type="EMBL" id="CDHN01000003">
    <property type="protein sequence ID" value="CEJ90956.1"/>
    <property type="molecule type" value="Genomic_DNA"/>
</dbReference>
<dbReference type="InterPro" id="IPR000634">
    <property type="entry name" value="Ser/Thr_deHydtase_PyrdxlP-BS"/>
</dbReference>
<accession>A0A0A1T1B6</accession>
<keyword evidence="9" id="KW-0456">Lyase</keyword>
<evidence type="ECO:0000256" key="1">
    <source>
        <dbReference type="ARBA" id="ARBA00001933"/>
    </source>
</evidence>
<comment type="similarity">
    <text evidence="4">Belongs to the serine/threonine dehydratase family.</text>
</comment>
<dbReference type="FunFam" id="3.40.50.1100:FF:000040">
    <property type="entry name" value="L-serine dehydratase, putative"/>
    <property type="match status" value="1"/>
</dbReference>
<evidence type="ECO:0000256" key="9">
    <source>
        <dbReference type="ARBA" id="ARBA00023239"/>
    </source>
</evidence>
<evidence type="ECO:0000256" key="8">
    <source>
        <dbReference type="ARBA" id="ARBA00022898"/>
    </source>
</evidence>
<sequence>MEQVKTPWIETPLVRSATLSKTAGCNVFLKLENTQPSGSFKSRGVGYYMVSKLVALRKETGDNSAKPHFYSSSGGNAGLGCVRGAVTLECKATVVVPLSTTPFMIGKLRDAGATEVIQQGASWQEADEYLRETLMAEAAAKGESPVYVPPFDAPEIWQGNSGVTREIVKQLPEAMKHYPVATADGKTPVIDAVVCSVGGGGLFCGIMQGVEELALATKVIAVETHGADSLSQAVAKKELITLPAITSLATSLGARRVAKRAFEYGLQDNVSTVVVSDADAIRACKRFADEEHYLVEMACGVCPAICYNGQLKTLVPGFNENSVVVLVVCGGSNMSFDIMEDYMAKLT</sequence>
<dbReference type="PANTHER" id="PTHR48078:SF2">
    <property type="entry name" value="CATABOLIC L-SERINE_THREONINE DEHYDRATASE"/>
    <property type="match status" value="1"/>
</dbReference>
<feature type="domain" description="Tryptophan synthase beta chain-like PALP" evidence="11">
    <location>
        <begin position="9"/>
        <end position="330"/>
    </location>
</feature>
<dbReference type="Pfam" id="PF00291">
    <property type="entry name" value="PALP"/>
    <property type="match status" value="1"/>
</dbReference>
<dbReference type="GO" id="GO:0030170">
    <property type="term" value="F:pyridoxal phosphate binding"/>
    <property type="evidence" value="ECO:0007669"/>
    <property type="project" value="InterPro"/>
</dbReference>
<evidence type="ECO:0000256" key="2">
    <source>
        <dbReference type="ARBA" id="ARBA00004496"/>
    </source>
</evidence>
<dbReference type="InterPro" id="IPR050147">
    <property type="entry name" value="Ser/Thr_Dehydratase"/>
</dbReference>
<gene>
    <name evidence="12" type="ORF">VHEMI06705</name>
</gene>
<evidence type="ECO:0000259" key="11">
    <source>
        <dbReference type="Pfam" id="PF00291"/>
    </source>
</evidence>
<dbReference type="AlphaFoldDB" id="A0A0A1T1B6"/>
<dbReference type="STRING" id="1531966.A0A0A1T1B6"/>
<keyword evidence="8" id="KW-0663">Pyridoxal phosphate</keyword>